<proteinExistence type="predicted"/>
<dbReference type="InParanoid" id="S2J5N3"/>
<feature type="region of interest" description="Disordered" evidence="5">
    <location>
        <begin position="321"/>
        <end position="342"/>
    </location>
</feature>
<dbReference type="Proteomes" id="UP000014254">
    <property type="component" value="Unassembled WGS sequence"/>
</dbReference>
<gene>
    <name evidence="8" type="ORF">HMPREF1544_08237</name>
</gene>
<name>S2J5N3_MUCC1</name>
<organism evidence="8 9">
    <name type="scientific">Mucor circinelloides f. circinelloides (strain 1006PhL)</name>
    <name type="common">Mucormycosis agent</name>
    <name type="synonym">Calyptromyces circinelloides</name>
    <dbReference type="NCBI Taxonomy" id="1220926"/>
    <lineage>
        <taxon>Eukaryota</taxon>
        <taxon>Fungi</taxon>
        <taxon>Fungi incertae sedis</taxon>
        <taxon>Mucoromycota</taxon>
        <taxon>Mucoromycotina</taxon>
        <taxon>Mucoromycetes</taxon>
        <taxon>Mucorales</taxon>
        <taxon>Mucorineae</taxon>
        <taxon>Mucoraceae</taxon>
        <taxon>Mucor</taxon>
    </lineage>
</organism>
<dbReference type="InterPro" id="IPR051694">
    <property type="entry name" value="Immunoregulatory_rcpt-like"/>
</dbReference>
<feature type="compositionally biased region" description="Low complexity" evidence="5">
    <location>
        <begin position="30"/>
        <end position="140"/>
    </location>
</feature>
<dbReference type="AlphaFoldDB" id="S2J5N3"/>
<evidence type="ECO:0000313" key="8">
    <source>
        <dbReference type="EMBL" id="EPB84959.1"/>
    </source>
</evidence>
<keyword evidence="7" id="KW-0732">Signal</keyword>
<protein>
    <recommendedName>
        <fullName evidence="10">Mid2 domain-containing protein</fullName>
    </recommendedName>
</protein>
<dbReference type="GO" id="GO:0071944">
    <property type="term" value="C:cell periphery"/>
    <property type="evidence" value="ECO:0007669"/>
    <property type="project" value="UniProtKB-ARBA"/>
</dbReference>
<dbReference type="OrthoDB" id="2290099at2759"/>
<dbReference type="VEuPathDB" id="FungiDB:HMPREF1544_08237"/>
<comment type="subcellular location">
    <subcellularLocation>
        <location evidence="1">Membrane</location>
        <topology evidence="1">Single-pass membrane protein</topology>
    </subcellularLocation>
</comment>
<evidence type="ECO:0000256" key="5">
    <source>
        <dbReference type="SAM" id="MobiDB-lite"/>
    </source>
</evidence>
<evidence type="ECO:0000256" key="2">
    <source>
        <dbReference type="ARBA" id="ARBA00022692"/>
    </source>
</evidence>
<reference evidence="9" key="1">
    <citation type="submission" date="2013-05" db="EMBL/GenBank/DDBJ databases">
        <title>The Genome sequence of Mucor circinelloides f. circinelloides 1006PhL.</title>
        <authorList>
            <consortium name="The Broad Institute Genomics Platform"/>
            <person name="Cuomo C."/>
            <person name="Earl A."/>
            <person name="Findley K."/>
            <person name="Lee S.C."/>
            <person name="Walker B."/>
            <person name="Young S."/>
            <person name="Zeng Q."/>
            <person name="Gargeya S."/>
            <person name="Fitzgerald M."/>
            <person name="Haas B."/>
            <person name="Abouelleil A."/>
            <person name="Allen A.W."/>
            <person name="Alvarado L."/>
            <person name="Arachchi H.M."/>
            <person name="Berlin A.M."/>
            <person name="Chapman S.B."/>
            <person name="Gainer-Dewar J."/>
            <person name="Goldberg J."/>
            <person name="Griggs A."/>
            <person name="Gujja S."/>
            <person name="Hansen M."/>
            <person name="Howarth C."/>
            <person name="Imamovic A."/>
            <person name="Ireland A."/>
            <person name="Larimer J."/>
            <person name="McCowan C."/>
            <person name="Murphy C."/>
            <person name="Pearson M."/>
            <person name="Poon T.W."/>
            <person name="Priest M."/>
            <person name="Roberts A."/>
            <person name="Saif S."/>
            <person name="Shea T."/>
            <person name="Sisk P."/>
            <person name="Sykes S."/>
            <person name="Wortman J."/>
            <person name="Nusbaum C."/>
            <person name="Birren B."/>
        </authorList>
    </citation>
    <scope>NUCLEOTIDE SEQUENCE [LARGE SCALE GENOMIC DNA]</scope>
    <source>
        <strain evidence="9">1006PhL</strain>
    </source>
</reference>
<accession>S2J5N3</accession>
<evidence type="ECO:0000313" key="9">
    <source>
        <dbReference type="Proteomes" id="UP000014254"/>
    </source>
</evidence>
<evidence type="ECO:0008006" key="10">
    <source>
        <dbReference type="Google" id="ProtNLM"/>
    </source>
</evidence>
<dbReference type="EMBL" id="KE124024">
    <property type="protein sequence ID" value="EPB84959.1"/>
    <property type="molecule type" value="Genomic_DNA"/>
</dbReference>
<evidence type="ECO:0000256" key="1">
    <source>
        <dbReference type="ARBA" id="ARBA00004167"/>
    </source>
</evidence>
<keyword evidence="2 6" id="KW-0812">Transmembrane</keyword>
<dbReference type="PANTHER" id="PTHR15549:SF26">
    <property type="entry name" value="AXIAL BUDDING PATTERN PROTEIN 2-RELATED"/>
    <property type="match status" value="1"/>
</dbReference>
<keyword evidence="3 6" id="KW-1133">Transmembrane helix</keyword>
<dbReference type="eggNOG" id="ENOG502RUQF">
    <property type="taxonomic scope" value="Eukaryota"/>
</dbReference>
<keyword evidence="9" id="KW-1185">Reference proteome</keyword>
<feature type="transmembrane region" description="Helical" evidence="6">
    <location>
        <begin position="143"/>
        <end position="165"/>
    </location>
</feature>
<evidence type="ECO:0000256" key="7">
    <source>
        <dbReference type="SAM" id="SignalP"/>
    </source>
</evidence>
<sequence>MQKIITWLFVLAVILQLTLNVGAQVVPDPASSTAASSASTTAKPSTTTTVRPSTSSAPPPASSTTISTLAPSSRSSSIVPSSSSIIPSSSSVAPSTSNSQPSPTSDSSSAASSSTAATSSSATPSASASPKPNPEPSSNNTPLIVGCVVGGVVGIALIGGILACVNRRGGCTKRRENKKSDFEDYGLGDFPHHRTTAMAAPVIANNTKPVSPTIPRLNDQGNYYADDGYGGHYGGGYVDNNMDYGMQQQHGGYYYPQQQQQDYYDDGNYYYDNNTSATAYSSVPPMQQHSPAMHNNAIPGGQQGYAMGNVPATPAQQHDIYKPDDIGSPINNTNVGNVPHNR</sequence>
<feature type="signal peptide" evidence="7">
    <location>
        <begin position="1"/>
        <end position="23"/>
    </location>
</feature>
<feature type="region of interest" description="Disordered" evidence="5">
    <location>
        <begin position="28"/>
        <end position="140"/>
    </location>
</feature>
<evidence type="ECO:0000256" key="3">
    <source>
        <dbReference type="ARBA" id="ARBA00022989"/>
    </source>
</evidence>
<evidence type="ECO:0000256" key="4">
    <source>
        <dbReference type="ARBA" id="ARBA00023136"/>
    </source>
</evidence>
<dbReference type="STRING" id="1220926.S2J5N3"/>
<dbReference type="GO" id="GO:0016020">
    <property type="term" value="C:membrane"/>
    <property type="evidence" value="ECO:0007669"/>
    <property type="project" value="UniProtKB-SubCell"/>
</dbReference>
<evidence type="ECO:0000256" key="6">
    <source>
        <dbReference type="SAM" id="Phobius"/>
    </source>
</evidence>
<dbReference type="OMA" id="GHEYIQP"/>
<dbReference type="PANTHER" id="PTHR15549">
    <property type="entry name" value="PAIRED IMMUNOGLOBULIN-LIKE TYPE 2 RECEPTOR"/>
    <property type="match status" value="1"/>
</dbReference>
<feature type="chain" id="PRO_5004497125" description="Mid2 domain-containing protein" evidence="7">
    <location>
        <begin position="24"/>
        <end position="342"/>
    </location>
</feature>
<keyword evidence="4 6" id="KW-0472">Membrane</keyword>